<dbReference type="Pfam" id="PF02518">
    <property type="entry name" value="HATPase_c"/>
    <property type="match status" value="1"/>
</dbReference>
<evidence type="ECO:0000259" key="11">
    <source>
        <dbReference type="Pfam" id="PF02518"/>
    </source>
</evidence>
<name>A0ABP7NZC9_9ACTN</name>
<dbReference type="SUPFAM" id="SSF55874">
    <property type="entry name" value="ATPase domain of HSP90 chaperone/DNA topoisomerase II/histidine kinase"/>
    <property type="match status" value="1"/>
</dbReference>
<evidence type="ECO:0000313" key="14">
    <source>
        <dbReference type="Proteomes" id="UP001418444"/>
    </source>
</evidence>
<dbReference type="RefSeq" id="WP_344782305.1">
    <property type="nucleotide sequence ID" value="NZ_BAAAZW010000004.1"/>
</dbReference>
<feature type="transmembrane region" description="Helical" evidence="10">
    <location>
        <begin position="110"/>
        <end position="129"/>
    </location>
</feature>
<feature type="transmembrane region" description="Helical" evidence="10">
    <location>
        <begin position="158"/>
        <end position="177"/>
    </location>
</feature>
<evidence type="ECO:0000256" key="8">
    <source>
        <dbReference type="ARBA" id="ARBA00023012"/>
    </source>
</evidence>
<keyword evidence="10" id="KW-1133">Transmembrane helix</keyword>
<feature type="domain" description="Histidine kinase/HSP90-like ATPase" evidence="11">
    <location>
        <begin position="327"/>
        <end position="418"/>
    </location>
</feature>
<evidence type="ECO:0000256" key="7">
    <source>
        <dbReference type="ARBA" id="ARBA00022840"/>
    </source>
</evidence>
<evidence type="ECO:0000256" key="5">
    <source>
        <dbReference type="ARBA" id="ARBA00022741"/>
    </source>
</evidence>
<dbReference type="InterPro" id="IPR003594">
    <property type="entry name" value="HATPase_dom"/>
</dbReference>
<evidence type="ECO:0000256" key="3">
    <source>
        <dbReference type="ARBA" id="ARBA00022553"/>
    </source>
</evidence>
<keyword evidence="10" id="KW-0812">Transmembrane</keyword>
<gene>
    <name evidence="13" type="ORF">GCM10022231_15360</name>
</gene>
<feature type="domain" description="Signal transduction histidine kinase subgroup 3 dimerisation and phosphoacceptor" evidence="12">
    <location>
        <begin position="202"/>
        <end position="273"/>
    </location>
</feature>
<dbReference type="InterPro" id="IPR036890">
    <property type="entry name" value="HATPase_C_sf"/>
</dbReference>
<keyword evidence="5" id="KW-0547">Nucleotide-binding</keyword>
<dbReference type="CDD" id="cd16917">
    <property type="entry name" value="HATPase_UhpB-NarQ-NarX-like"/>
    <property type="match status" value="1"/>
</dbReference>
<feature type="region of interest" description="Disordered" evidence="9">
    <location>
        <begin position="413"/>
        <end position="451"/>
    </location>
</feature>
<protein>
    <recommendedName>
        <fullName evidence="2">histidine kinase</fullName>
        <ecNumber evidence="2">2.7.13.3</ecNumber>
    </recommendedName>
</protein>
<comment type="caution">
    <text evidence="13">The sequence shown here is derived from an EMBL/GenBank/DDBJ whole genome shotgun (WGS) entry which is preliminary data.</text>
</comment>
<dbReference type="Pfam" id="PF07730">
    <property type="entry name" value="HisKA_3"/>
    <property type="match status" value="1"/>
</dbReference>
<dbReference type="InterPro" id="IPR011712">
    <property type="entry name" value="Sig_transdc_His_kin_sub3_dim/P"/>
</dbReference>
<feature type="transmembrane region" description="Helical" evidence="10">
    <location>
        <begin position="33"/>
        <end position="52"/>
    </location>
</feature>
<feature type="compositionally biased region" description="Gly residues" evidence="9">
    <location>
        <begin position="442"/>
        <end position="451"/>
    </location>
</feature>
<proteinExistence type="predicted"/>
<evidence type="ECO:0000256" key="4">
    <source>
        <dbReference type="ARBA" id="ARBA00022679"/>
    </source>
</evidence>
<dbReference type="EC" id="2.7.13.3" evidence="2"/>
<dbReference type="PANTHER" id="PTHR24421:SF10">
    <property type="entry name" value="NITRATE_NITRITE SENSOR PROTEIN NARQ"/>
    <property type="match status" value="1"/>
</dbReference>
<keyword evidence="10" id="KW-0472">Membrane</keyword>
<accession>A0ABP7NZC9</accession>
<comment type="catalytic activity">
    <reaction evidence="1">
        <text>ATP + protein L-histidine = ADP + protein N-phospho-L-histidine.</text>
        <dbReference type="EC" id="2.7.13.3"/>
    </reaction>
</comment>
<reference evidence="14" key="1">
    <citation type="journal article" date="2019" name="Int. J. Syst. Evol. Microbiol.">
        <title>The Global Catalogue of Microorganisms (GCM) 10K type strain sequencing project: providing services to taxonomists for standard genome sequencing and annotation.</title>
        <authorList>
            <consortium name="The Broad Institute Genomics Platform"/>
            <consortium name="The Broad Institute Genome Sequencing Center for Infectious Disease"/>
            <person name="Wu L."/>
            <person name="Ma J."/>
        </authorList>
    </citation>
    <scope>NUCLEOTIDE SEQUENCE [LARGE SCALE GENOMIC DNA]</scope>
    <source>
        <strain evidence="14">JCM 16923</strain>
    </source>
</reference>
<dbReference type="PANTHER" id="PTHR24421">
    <property type="entry name" value="NITRATE/NITRITE SENSOR PROTEIN NARX-RELATED"/>
    <property type="match status" value="1"/>
</dbReference>
<evidence type="ECO:0000256" key="1">
    <source>
        <dbReference type="ARBA" id="ARBA00000085"/>
    </source>
</evidence>
<feature type="compositionally biased region" description="Basic and acidic residues" evidence="9">
    <location>
        <begin position="419"/>
        <end position="438"/>
    </location>
</feature>
<evidence type="ECO:0000256" key="10">
    <source>
        <dbReference type="SAM" id="Phobius"/>
    </source>
</evidence>
<evidence type="ECO:0000259" key="12">
    <source>
        <dbReference type="Pfam" id="PF07730"/>
    </source>
</evidence>
<evidence type="ECO:0000313" key="13">
    <source>
        <dbReference type="EMBL" id="GAA3957132.1"/>
    </source>
</evidence>
<keyword evidence="8" id="KW-0902">Two-component regulatory system</keyword>
<feature type="transmembrane region" description="Helical" evidence="10">
    <location>
        <begin position="86"/>
        <end position="104"/>
    </location>
</feature>
<keyword evidence="6" id="KW-0418">Kinase</keyword>
<dbReference type="Gene3D" id="3.30.565.10">
    <property type="entry name" value="Histidine kinase-like ATPase, C-terminal domain"/>
    <property type="match status" value="1"/>
</dbReference>
<keyword evidence="14" id="KW-1185">Reference proteome</keyword>
<evidence type="ECO:0000256" key="9">
    <source>
        <dbReference type="SAM" id="MobiDB-lite"/>
    </source>
</evidence>
<keyword evidence="4" id="KW-0808">Transferase</keyword>
<organism evidence="13 14">
    <name type="scientific">Gordonia caeni</name>
    <dbReference type="NCBI Taxonomy" id="1007097"/>
    <lineage>
        <taxon>Bacteria</taxon>
        <taxon>Bacillati</taxon>
        <taxon>Actinomycetota</taxon>
        <taxon>Actinomycetes</taxon>
        <taxon>Mycobacteriales</taxon>
        <taxon>Gordoniaceae</taxon>
        <taxon>Gordonia</taxon>
    </lineage>
</organism>
<evidence type="ECO:0000256" key="2">
    <source>
        <dbReference type="ARBA" id="ARBA00012438"/>
    </source>
</evidence>
<sequence length="451" mass="47653">MKIREGLAAARRDLLTVDRVSDPQLRAYLGNRWNWLAMLAAVIMTAITWPVLADTLDVPAYVLPVLAVASTLPLLGIAAGGRAVRVGWVLIILASLATVPLPHAPGHADLRVAVPQFLILIAMTLAALCTQRLRQLPEIWLVTALTLLVCLQRDIAVGWIFGLTVITIGIAFVRYWARSRREIAEQTEQTELALAREEVLAERSRIARELHDVVAHRMSMVVVQAQTARYRLAAADPSEEVSPAVAGEFEAIAAAARESLDEVRSLLGVLRTQDIGLPGGADAPLDPAPGIDDLAGLVDSVRAVGVDLELDDRLDHDRLGAATGLVVYRIVQEALSNAARHAPEAQVRVTLEPDTATGAVHVAVVNRAPTGGPAGAGTDGEGLGIRGMTERAAALGGSLQAAPTTDGGFAVTAVLPAAEHAEPPGRTETDDHPERPDDPGDQGPGDPGARQ</sequence>
<evidence type="ECO:0000256" key="6">
    <source>
        <dbReference type="ARBA" id="ARBA00022777"/>
    </source>
</evidence>
<dbReference type="Proteomes" id="UP001418444">
    <property type="component" value="Unassembled WGS sequence"/>
</dbReference>
<keyword evidence="7" id="KW-0067">ATP-binding</keyword>
<feature type="transmembrane region" description="Helical" evidence="10">
    <location>
        <begin position="58"/>
        <end position="79"/>
    </location>
</feature>
<keyword evidence="3" id="KW-0597">Phosphoprotein</keyword>
<dbReference type="InterPro" id="IPR050482">
    <property type="entry name" value="Sensor_HK_TwoCompSys"/>
</dbReference>
<dbReference type="Gene3D" id="1.20.5.1930">
    <property type="match status" value="1"/>
</dbReference>
<dbReference type="EMBL" id="BAAAZW010000004">
    <property type="protein sequence ID" value="GAA3957132.1"/>
    <property type="molecule type" value="Genomic_DNA"/>
</dbReference>